<reference evidence="2 3" key="1">
    <citation type="submission" date="2019-08" db="EMBL/GenBank/DDBJ databases">
        <title>Genome of Vicingus serpentipes NCIMB 15042.</title>
        <authorList>
            <person name="Bowman J.P."/>
        </authorList>
    </citation>
    <scope>NUCLEOTIDE SEQUENCE [LARGE SCALE GENOMIC DNA]</scope>
    <source>
        <strain evidence="2 3">NCIMB 15042</strain>
    </source>
</reference>
<keyword evidence="1" id="KW-0812">Transmembrane</keyword>
<dbReference type="Proteomes" id="UP000321721">
    <property type="component" value="Unassembled WGS sequence"/>
</dbReference>
<dbReference type="RefSeq" id="WP_147099263.1">
    <property type="nucleotide sequence ID" value="NZ_VOOS01000002.1"/>
</dbReference>
<keyword evidence="1" id="KW-0472">Membrane</keyword>
<evidence type="ECO:0000256" key="1">
    <source>
        <dbReference type="SAM" id="Phobius"/>
    </source>
</evidence>
<organism evidence="2 3">
    <name type="scientific">Vicingus serpentipes</name>
    <dbReference type="NCBI Taxonomy" id="1926625"/>
    <lineage>
        <taxon>Bacteria</taxon>
        <taxon>Pseudomonadati</taxon>
        <taxon>Bacteroidota</taxon>
        <taxon>Flavobacteriia</taxon>
        <taxon>Flavobacteriales</taxon>
        <taxon>Vicingaceae</taxon>
        <taxon>Vicingus</taxon>
    </lineage>
</organism>
<keyword evidence="1" id="KW-1133">Transmembrane helix</keyword>
<evidence type="ECO:0000313" key="3">
    <source>
        <dbReference type="Proteomes" id="UP000321721"/>
    </source>
</evidence>
<keyword evidence="3" id="KW-1185">Reference proteome</keyword>
<feature type="transmembrane region" description="Helical" evidence="1">
    <location>
        <begin position="266"/>
        <end position="284"/>
    </location>
</feature>
<evidence type="ECO:0008006" key="4">
    <source>
        <dbReference type="Google" id="ProtNLM"/>
    </source>
</evidence>
<dbReference type="EMBL" id="VOOS01000002">
    <property type="protein sequence ID" value="TXB65943.1"/>
    <property type="molecule type" value="Genomic_DNA"/>
</dbReference>
<comment type="caution">
    <text evidence="2">The sequence shown here is derived from an EMBL/GenBank/DDBJ whole genome shotgun (WGS) entry which is preliminary data.</text>
</comment>
<protein>
    <recommendedName>
        <fullName evidence="4">DoxX family protein</fullName>
    </recommendedName>
</protein>
<dbReference type="OrthoDB" id="648842at2"/>
<evidence type="ECO:0000313" key="2">
    <source>
        <dbReference type="EMBL" id="TXB65943.1"/>
    </source>
</evidence>
<feature type="transmembrane region" description="Helical" evidence="1">
    <location>
        <begin position="65"/>
        <end position="86"/>
    </location>
</feature>
<feature type="transmembrane region" description="Helical" evidence="1">
    <location>
        <begin position="93"/>
        <end position="111"/>
    </location>
</feature>
<dbReference type="AlphaFoldDB" id="A0A5C6RUL4"/>
<feature type="transmembrane region" description="Helical" evidence="1">
    <location>
        <begin position="219"/>
        <end position="236"/>
    </location>
</feature>
<sequence>MKLVANISRILVGSLFIVSGLIKANDVLGFSYKLEEYFENGALAFRVRNMIGWDSFSLEFLMEHALLLALIMCALEIILGFALLFGTRIKITVFSLLGLTVMFFFLTLHTATCDPTASYNQNTTLSVSSPEYTRMMSRMDEGMPIEIIEENEKDVVFQEKLPVQCVTDCGCFGDAMKGSLGRSLTPWESFNKDLILMILLIPVFLQRHKLKYNSLRDDAIILIPAFVFVGFYSWVFDWYFPLIFTLVGIGGYMALKPLIKSVITQFLPMIFAAIITLGFIYYTYNSLPIRDYRAYAVGKNIPEQMVLPEGAQPDVYENIFFYLNKTTGKVEEFTESNYPWDDKNYEFSDRQTKLIVAGDHPAITDFTMVGEDGNDYAQDYLAEPGYLFLVVAYDLNKTNLTSYKKINTFVDQCNNDGNYIIGLTASLQSEVEKLKQNEGVAIDFFSCDAITLKTIVRANPGVLLLKEGIVVGKWNVNQLPDYEEVKTEYLK</sequence>
<feature type="transmembrane region" description="Helical" evidence="1">
    <location>
        <begin position="190"/>
        <end position="207"/>
    </location>
</feature>
<proteinExistence type="predicted"/>
<name>A0A5C6RUL4_9FLAO</name>
<accession>A0A5C6RUL4</accession>
<gene>
    <name evidence="2" type="ORF">FRY74_05070</name>
</gene>